<dbReference type="AlphaFoldDB" id="Q6L0X1"/>
<evidence type="ECO:0000256" key="3">
    <source>
        <dbReference type="ARBA" id="ARBA00022692"/>
    </source>
</evidence>
<dbReference type="InParanoid" id="Q6L0X1"/>
<feature type="transmembrane region" description="Helical" evidence="6">
    <location>
        <begin position="312"/>
        <end position="334"/>
    </location>
</feature>
<proteinExistence type="predicted"/>
<dbReference type="GeneID" id="2844083"/>
<dbReference type="Proteomes" id="UP000000438">
    <property type="component" value="Chromosome"/>
</dbReference>
<feature type="transmembrane region" description="Helical" evidence="6">
    <location>
        <begin position="253"/>
        <end position="274"/>
    </location>
</feature>
<feature type="transmembrane region" description="Helical" evidence="6">
    <location>
        <begin position="175"/>
        <end position="192"/>
    </location>
</feature>
<dbReference type="Gene3D" id="1.20.1250.20">
    <property type="entry name" value="MFS general substrate transporter like domains"/>
    <property type="match status" value="1"/>
</dbReference>
<name>Q6L0X1_PICTO</name>
<dbReference type="HOGENOM" id="CLU_751470_0_0_2"/>
<sequence>MYNQNCNNRLSGNFKLMILNSSFSRLGLSAYNLVIIWVILDITRSPVLAGLSDSMMTLPLMLSIIVGSFVDRTMIKKELAIVAMIIRISMILIIISLLYYNVDAYIVLSIFISTFMLGFTSDIVDSVRASWTKAFLGEAQYKSGSSLMSFSSMFGEGLGFVISGIIIALGDIKSFIIINIIFIASMIPVIIIKHPGYGGTGSINEYIKNGIKFVVNDKRIKEIILIGLIVNFILGMFGILFISMIQVGFGLPAIYVSIVFGLFIFGVSLGSFTGQKIKGNIGIISVIIFAVIASSLFIISILNNIIFDVFPVLIAGISIGIENVAINTSLIRIIPINMMSRIQGNFNTFTIAVTALSSVIGGLLYDYSGFRSFMILSIPMFIMAILIKFLKNFSGMEY</sequence>
<dbReference type="OrthoDB" id="57098at2157"/>
<feature type="transmembrane region" description="Helical" evidence="6">
    <location>
        <begin position="79"/>
        <end position="99"/>
    </location>
</feature>
<evidence type="ECO:0000256" key="6">
    <source>
        <dbReference type="SAM" id="Phobius"/>
    </source>
</evidence>
<dbReference type="EMBL" id="AE017261">
    <property type="protein sequence ID" value="AAT43381.1"/>
    <property type="molecule type" value="Genomic_DNA"/>
</dbReference>
<dbReference type="PaxDb" id="263820-PTO0796"/>
<dbReference type="PANTHER" id="PTHR23513">
    <property type="entry name" value="INTEGRAL MEMBRANE EFFLUX PROTEIN-RELATED"/>
    <property type="match status" value="1"/>
</dbReference>
<dbReference type="eggNOG" id="arCOG00135">
    <property type="taxonomic scope" value="Archaea"/>
</dbReference>
<dbReference type="STRING" id="263820.PTO0796"/>
<feature type="transmembrane region" description="Helical" evidence="6">
    <location>
        <begin position="371"/>
        <end position="390"/>
    </location>
</feature>
<comment type="subcellular location">
    <subcellularLocation>
        <location evidence="1">Cell membrane</location>
        <topology evidence="1">Multi-pass membrane protein</topology>
    </subcellularLocation>
</comment>
<dbReference type="InterPro" id="IPR036259">
    <property type="entry name" value="MFS_trans_sf"/>
</dbReference>
<feature type="transmembrane region" description="Helical" evidence="6">
    <location>
        <begin position="105"/>
        <end position="124"/>
    </location>
</feature>
<feature type="transmembrane region" description="Helical" evidence="6">
    <location>
        <begin position="346"/>
        <end position="365"/>
    </location>
</feature>
<dbReference type="GO" id="GO:0022857">
    <property type="term" value="F:transmembrane transporter activity"/>
    <property type="evidence" value="ECO:0007669"/>
    <property type="project" value="InterPro"/>
</dbReference>
<keyword evidence="5 6" id="KW-0472">Membrane</keyword>
<evidence type="ECO:0000256" key="5">
    <source>
        <dbReference type="ARBA" id="ARBA00023136"/>
    </source>
</evidence>
<reference evidence="7 8" key="1">
    <citation type="journal article" date="2004" name="Proc. Natl. Acad. Sci. U.S.A.">
        <title>Genome sequence of Picrophilus torridus and its implications for life around pH 0.</title>
        <authorList>
            <person name="Futterer O."/>
            <person name="Angelov A."/>
            <person name="Liesegang H."/>
            <person name="Gottschalk G."/>
            <person name="Schleper C."/>
            <person name="Schepers B."/>
            <person name="Dock C."/>
            <person name="Antranikian G."/>
            <person name="Liebl W."/>
        </authorList>
    </citation>
    <scope>NUCLEOTIDE SEQUENCE [LARGE SCALE GENOMIC DNA]</scope>
    <source>
        <strain evidence="8">ATCC 700027 / DSM 9790 / JCM 10055 / NBRC 100828</strain>
    </source>
</reference>
<dbReference type="PANTHER" id="PTHR23513:SF6">
    <property type="entry name" value="MAJOR FACILITATOR SUPERFAMILY ASSOCIATED DOMAIN-CONTAINING PROTEIN"/>
    <property type="match status" value="1"/>
</dbReference>
<dbReference type="GO" id="GO:0005886">
    <property type="term" value="C:plasma membrane"/>
    <property type="evidence" value="ECO:0007669"/>
    <property type="project" value="UniProtKB-SubCell"/>
</dbReference>
<evidence type="ECO:0000313" key="8">
    <source>
        <dbReference type="Proteomes" id="UP000000438"/>
    </source>
</evidence>
<organism evidence="7 8">
    <name type="scientific">Picrophilus torridus (strain ATCC 700027 / DSM 9790 / JCM 10055 / NBRC 100828 / KAW 2/3)</name>
    <dbReference type="NCBI Taxonomy" id="1122961"/>
    <lineage>
        <taxon>Archaea</taxon>
        <taxon>Methanobacteriati</taxon>
        <taxon>Thermoplasmatota</taxon>
        <taxon>Thermoplasmata</taxon>
        <taxon>Thermoplasmatales</taxon>
        <taxon>Picrophilaceae</taxon>
        <taxon>Picrophilus</taxon>
    </lineage>
</organism>
<keyword evidence="2" id="KW-1003">Cell membrane</keyword>
<evidence type="ECO:0000313" key="7">
    <source>
        <dbReference type="EMBL" id="AAT43381.1"/>
    </source>
</evidence>
<gene>
    <name evidence="7" type="ordered locus">PTO0796</name>
</gene>
<feature type="transmembrane region" description="Helical" evidence="6">
    <location>
        <begin position="281"/>
        <end position="306"/>
    </location>
</feature>
<accession>Q6L0X1</accession>
<keyword evidence="3 6" id="KW-0812">Transmembrane</keyword>
<evidence type="ECO:0000256" key="1">
    <source>
        <dbReference type="ARBA" id="ARBA00004651"/>
    </source>
</evidence>
<dbReference type="KEGG" id="pto:PTO0796"/>
<keyword evidence="4 6" id="KW-1133">Transmembrane helix</keyword>
<feature type="transmembrane region" description="Helical" evidence="6">
    <location>
        <begin position="46"/>
        <end position="67"/>
    </location>
</feature>
<dbReference type="Pfam" id="PF07690">
    <property type="entry name" value="MFS_1"/>
    <property type="match status" value="1"/>
</dbReference>
<feature type="transmembrane region" description="Helical" evidence="6">
    <location>
        <begin position="223"/>
        <end position="247"/>
    </location>
</feature>
<evidence type="ECO:0000256" key="2">
    <source>
        <dbReference type="ARBA" id="ARBA00022475"/>
    </source>
</evidence>
<feature type="transmembrane region" description="Helical" evidence="6">
    <location>
        <begin position="23"/>
        <end position="40"/>
    </location>
</feature>
<dbReference type="RefSeq" id="WP_011177597.1">
    <property type="nucleotide sequence ID" value="NC_005877.1"/>
</dbReference>
<dbReference type="InterPro" id="IPR011701">
    <property type="entry name" value="MFS"/>
</dbReference>
<dbReference type="SUPFAM" id="SSF103473">
    <property type="entry name" value="MFS general substrate transporter"/>
    <property type="match status" value="1"/>
</dbReference>
<evidence type="ECO:0000256" key="4">
    <source>
        <dbReference type="ARBA" id="ARBA00022989"/>
    </source>
</evidence>
<feature type="transmembrane region" description="Helical" evidence="6">
    <location>
        <begin position="145"/>
        <end position="169"/>
    </location>
</feature>
<protein>
    <submittedName>
        <fullName evidence="7">Hypothetical efflux protein</fullName>
    </submittedName>
</protein>